<dbReference type="EMBL" id="DRBS01000258">
    <property type="protein sequence ID" value="HDD44561.1"/>
    <property type="molecule type" value="Genomic_DNA"/>
</dbReference>
<name>A0A7C0Y516_DESA2</name>
<evidence type="ECO:0000313" key="1">
    <source>
        <dbReference type="EMBL" id="HDD44561.1"/>
    </source>
</evidence>
<dbReference type="InterPro" id="IPR017850">
    <property type="entry name" value="Alkaline_phosphatase_core_sf"/>
</dbReference>
<dbReference type="Proteomes" id="UP000886289">
    <property type="component" value="Unassembled WGS sequence"/>
</dbReference>
<dbReference type="AlphaFoldDB" id="A0A7C0Y516"/>
<accession>A0A7C0Y516</accession>
<reference evidence="1" key="1">
    <citation type="journal article" date="2020" name="mSystems">
        <title>Genome- and Community-Level Interaction Insights into Carbon Utilization and Element Cycling Functions of Hydrothermarchaeota in Hydrothermal Sediment.</title>
        <authorList>
            <person name="Zhou Z."/>
            <person name="Liu Y."/>
            <person name="Xu W."/>
            <person name="Pan J."/>
            <person name="Luo Z.H."/>
            <person name="Li M."/>
        </authorList>
    </citation>
    <scope>NUCLEOTIDE SEQUENCE [LARGE SCALE GENOMIC DNA]</scope>
    <source>
        <strain evidence="1">HyVt-233</strain>
    </source>
</reference>
<protein>
    <submittedName>
        <fullName evidence="1">Uncharacterized protein</fullName>
    </submittedName>
</protein>
<comment type="caution">
    <text evidence="1">The sequence shown here is derived from an EMBL/GenBank/DDBJ whole genome shotgun (WGS) entry which is preliminary data.</text>
</comment>
<gene>
    <name evidence="1" type="ORF">ENG63_06860</name>
</gene>
<proteinExistence type="predicted"/>
<sequence length="318" mass="37479">MRILMRILKKRGLKHIFNVIRLNWTNIDWWRLQILQFLCSVIFRSNNGFYILEEDFDNLIILDACRYDLFKEEIKNWNIKGNLEYRISRGSDTLAFLLENFENKRFEKACKEIVYVSANPFVSRELKNKFYKIIPVWLHGWDEELNTVLPEAVYEAALQAAIKYRGKKLIIHFMQPHSPFIKLSKLAQLDNSLTRLREATLSGKAQKVHLGTWELLRKGVITKDKVIWGYRENIKIVLPYVEKLCKILPGKTVVTADHGEALGEKIHPLIPLRIYEHPTGNIRIESLIKVPWFISEEKGSIDNVEREIIKLKIKRLKR</sequence>
<dbReference type="Gene3D" id="3.40.720.10">
    <property type="entry name" value="Alkaline Phosphatase, subunit A"/>
    <property type="match status" value="1"/>
</dbReference>
<organism evidence="1">
    <name type="scientific">Desulfofervidus auxilii</name>
    <dbReference type="NCBI Taxonomy" id="1621989"/>
    <lineage>
        <taxon>Bacteria</taxon>
        <taxon>Pseudomonadati</taxon>
        <taxon>Thermodesulfobacteriota</taxon>
        <taxon>Candidatus Desulfofervidia</taxon>
        <taxon>Candidatus Desulfofervidales</taxon>
        <taxon>Candidatus Desulfofervidaceae</taxon>
        <taxon>Candidatus Desulfofervidus</taxon>
    </lineage>
</organism>